<evidence type="ECO:0000256" key="1">
    <source>
        <dbReference type="SAM" id="MobiDB-lite"/>
    </source>
</evidence>
<gene>
    <name evidence="2" type="ORF">GMOD_00004456</name>
</gene>
<dbReference type="AlphaFoldDB" id="A0A3M7M158"/>
<feature type="compositionally biased region" description="Basic and acidic residues" evidence="1">
    <location>
        <begin position="72"/>
        <end position="84"/>
    </location>
</feature>
<feature type="region of interest" description="Disordered" evidence="1">
    <location>
        <begin position="72"/>
        <end position="91"/>
    </location>
</feature>
<dbReference type="OrthoDB" id="5344687at2759"/>
<proteinExistence type="predicted"/>
<evidence type="ECO:0000313" key="2">
    <source>
        <dbReference type="EMBL" id="RMZ68243.1"/>
    </source>
</evidence>
<dbReference type="PANTHER" id="PTHR42089:SF1">
    <property type="entry name" value="YALI0F09427P"/>
    <property type="match status" value="1"/>
</dbReference>
<sequence>MEQEARSTLRAWEERREKEDLAEKRRVAPGWLDSGVRVIRPVEVEREVVGGEGRKKEGAGQQESLMDLDPQAERKAQEGEELDRVFGGLKV</sequence>
<dbReference type="EMBL" id="KE747814">
    <property type="protein sequence ID" value="RMZ68243.1"/>
    <property type="molecule type" value="Genomic_DNA"/>
</dbReference>
<dbReference type="PANTHER" id="PTHR42089">
    <property type="entry name" value="YALI0F09427P"/>
    <property type="match status" value="1"/>
</dbReference>
<evidence type="ECO:0000313" key="3">
    <source>
        <dbReference type="Proteomes" id="UP000265663"/>
    </source>
</evidence>
<reference evidence="2 3" key="1">
    <citation type="journal article" date="2014" name="PLoS ONE">
        <title>De novo Genome Assembly of the Fungal Plant Pathogen Pyrenophora semeniperda.</title>
        <authorList>
            <person name="Soliai M.M."/>
            <person name="Meyer S.E."/>
            <person name="Udall J.A."/>
            <person name="Elzinga D.E."/>
            <person name="Hermansen R.A."/>
            <person name="Bodily P.M."/>
            <person name="Hart A.A."/>
            <person name="Coleman C.E."/>
        </authorList>
    </citation>
    <scope>NUCLEOTIDE SEQUENCE [LARGE SCALE GENOMIC DNA]</scope>
    <source>
        <strain evidence="2 3">CCB06</strain>
        <tissue evidence="2">Mycelium</tissue>
    </source>
</reference>
<keyword evidence="3" id="KW-1185">Reference proteome</keyword>
<organism evidence="2 3">
    <name type="scientific">Pyrenophora seminiperda CCB06</name>
    <dbReference type="NCBI Taxonomy" id="1302712"/>
    <lineage>
        <taxon>Eukaryota</taxon>
        <taxon>Fungi</taxon>
        <taxon>Dikarya</taxon>
        <taxon>Ascomycota</taxon>
        <taxon>Pezizomycotina</taxon>
        <taxon>Dothideomycetes</taxon>
        <taxon>Pleosporomycetidae</taxon>
        <taxon>Pleosporales</taxon>
        <taxon>Pleosporineae</taxon>
        <taxon>Pleosporaceae</taxon>
        <taxon>Pyrenophora</taxon>
    </lineage>
</organism>
<name>A0A3M7M158_9PLEO</name>
<dbReference type="Proteomes" id="UP000265663">
    <property type="component" value="Unassembled WGS sequence"/>
</dbReference>
<accession>A0A3M7M158</accession>
<protein>
    <submittedName>
        <fullName evidence="2">Conserved oligomeric golgi complex subunit 2</fullName>
    </submittedName>
</protein>